<proteinExistence type="predicted"/>
<name>A0A1H3XK54_9GAMM</name>
<evidence type="ECO:0000313" key="1">
    <source>
        <dbReference type="EMBL" id="SDZ99002.1"/>
    </source>
</evidence>
<evidence type="ECO:0000313" key="2">
    <source>
        <dbReference type="Proteomes" id="UP000242469"/>
    </source>
</evidence>
<dbReference type="AlphaFoldDB" id="A0A1H3XK54"/>
<reference evidence="2" key="1">
    <citation type="submission" date="2016-10" db="EMBL/GenBank/DDBJ databases">
        <authorList>
            <person name="Varghese N."/>
            <person name="Submissions S."/>
        </authorList>
    </citation>
    <scope>NUCLEOTIDE SEQUENCE [LARGE SCALE GENOMIC DNA]</scope>
    <source>
        <strain evidence="2">DSM 11526</strain>
    </source>
</reference>
<gene>
    <name evidence="1" type="ORF">SAMN02745729_101158</name>
</gene>
<dbReference type="Proteomes" id="UP000242469">
    <property type="component" value="Unassembled WGS sequence"/>
</dbReference>
<dbReference type="STRING" id="1122198.SAMN02745729_101158"/>
<dbReference type="OrthoDB" id="6386565at2"/>
<protein>
    <submittedName>
        <fullName evidence="1">Uncharacterized protein</fullName>
    </submittedName>
</protein>
<accession>A0A1H3XK54</accession>
<dbReference type="RefSeq" id="WP_091821557.1">
    <property type="nucleotide sequence ID" value="NZ_FNRJ01000001.1"/>
</dbReference>
<sequence>MPGNHIDTLLQQLEHESHRRSRLQTITLPIEQEDLVRLQALAEVYGMDITELTPVLLHTILTDIEAHMPYKPGKKVIRVEDDEPIYEDVGPTPRYLAAKRKHEKVCA</sequence>
<dbReference type="EMBL" id="FNRJ01000001">
    <property type="protein sequence ID" value="SDZ99002.1"/>
    <property type="molecule type" value="Genomic_DNA"/>
</dbReference>
<organism evidence="1 2">
    <name type="scientific">Marinobacterium iners DSM 11526</name>
    <dbReference type="NCBI Taxonomy" id="1122198"/>
    <lineage>
        <taxon>Bacteria</taxon>
        <taxon>Pseudomonadati</taxon>
        <taxon>Pseudomonadota</taxon>
        <taxon>Gammaproteobacteria</taxon>
        <taxon>Oceanospirillales</taxon>
        <taxon>Oceanospirillaceae</taxon>
        <taxon>Marinobacterium</taxon>
    </lineage>
</organism>
<keyword evidence="2" id="KW-1185">Reference proteome</keyword>